<name>A0A7R9LJJ3_9ACAR</name>
<organism evidence="6">
    <name type="scientific">Oppiella nova</name>
    <dbReference type="NCBI Taxonomy" id="334625"/>
    <lineage>
        <taxon>Eukaryota</taxon>
        <taxon>Metazoa</taxon>
        <taxon>Ecdysozoa</taxon>
        <taxon>Arthropoda</taxon>
        <taxon>Chelicerata</taxon>
        <taxon>Arachnida</taxon>
        <taxon>Acari</taxon>
        <taxon>Acariformes</taxon>
        <taxon>Sarcoptiformes</taxon>
        <taxon>Oribatida</taxon>
        <taxon>Brachypylina</taxon>
        <taxon>Oppioidea</taxon>
        <taxon>Oppiidae</taxon>
        <taxon>Oppiella</taxon>
    </lineage>
</organism>
<gene>
    <name evidence="6" type="ORF">ONB1V03_LOCUS3819</name>
</gene>
<dbReference type="GO" id="GO:0005634">
    <property type="term" value="C:nucleus"/>
    <property type="evidence" value="ECO:0007669"/>
    <property type="project" value="TreeGrafter"/>
</dbReference>
<dbReference type="InterPro" id="IPR000719">
    <property type="entry name" value="Prot_kinase_dom"/>
</dbReference>
<dbReference type="AlphaFoldDB" id="A0A7R9LJJ3"/>
<dbReference type="GO" id="GO:0005737">
    <property type="term" value="C:cytoplasm"/>
    <property type="evidence" value="ECO:0007669"/>
    <property type="project" value="TreeGrafter"/>
</dbReference>
<evidence type="ECO:0000256" key="4">
    <source>
        <dbReference type="ARBA" id="ARBA00022840"/>
    </source>
</evidence>
<evidence type="ECO:0000313" key="7">
    <source>
        <dbReference type="Proteomes" id="UP000728032"/>
    </source>
</evidence>
<keyword evidence="2" id="KW-0547">Nucleotide-binding</keyword>
<dbReference type="PROSITE" id="PS50011">
    <property type="entry name" value="PROTEIN_KINASE_DOM"/>
    <property type="match status" value="1"/>
</dbReference>
<evidence type="ECO:0000256" key="1">
    <source>
        <dbReference type="ARBA" id="ARBA00022679"/>
    </source>
</evidence>
<dbReference type="InterPro" id="IPR011009">
    <property type="entry name" value="Kinase-like_dom_sf"/>
</dbReference>
<reference evidence="6" key="1">
    <citation type="submission" date="2020-11" db="EMBL/GenBank/DDBJ databases">
        <authorList>
            <person name="Tran Van P."/>
        </authorList>
    </citation>
    <scope>NUCLEOTIDE SEQUENCE</scope>
</reference>
<dbReference type="GO" id="GO:0005524">
    <property type="term" value="F:ATP binding"/>
    <property type="evidence" value="ECO:0007669"/>
    <property type="project" value="UniProtKB-KW"/>
</dbReference>
<protein>
    <recommendedName>
        <fullName evidence="5">Protein kinase domain-containing protein</fullName>
    </recommendedName>
</protein>
<dbReference type="InterPro" id="IPR050339">
    <property type="entry name" value="CC_SR_Kinase"/>
</dbReference>
<keyword evidence="7" id="KW-1185">Reference proteome</keyword>
<keyword evidence="1" id="KW-0808">Transferase</keyword>
<dbReference type="EMBL" id="CAJPVJ010001201">
    <property type="protein sequence ID" value="CAG2164263.1"/>
    <property type="molecule type" value="Genomic_DNA"/>
</dbReference>
<dbReference type="Gene3D" id="3.30.200.20">
    <property type="entry name" value="Phosphorylase Kinase, domain 1"/>
    <property type="match status" value="1"/>
</dbReference>
<sequence>MISTQSNLSDTLSINNVSLTEFLDATGLDRDIPDNTPWPYTFDNDLQVKKATILRSLPQPIATSSTSISYKQTFVEISLQGKGGFGRVYKVEHKLTGQISAIKQIQLKDSEENANTLKEVEILVKVKSQYVVECYQSWREPGFLFIQMEFCSQNLKDILKDKPQLCGFDLATVHDKRIHDMSTQKHTPDVGDMRYQAPENIQGELFDVEVHTIDDNRSLAYSSNNMQYLAQIQENENRNKILVKEIRCELKEQGRLTQFLNDTGLHREAIGMAEIFHMEQPWPYTHGMDLKVINAKILRSGNSRYFSMDSSPRGRAIVFLTVDGLKEEVDRWKSIFEQLDFRCDVYEKATCSQIRDVLSGVSCQRFDTDALLVMFIGGGYDEKIRGFCRKPQQIENISLNGHNRTYLINAHSNCTENNMFATYIGAW</sequence>
<dbReference type="EMBL" id="OC916026">
    <property type="protein sequence ID" value="CAD7642865.1"/>
    <property type="molecule type" value="Genomic_DNA"/>
</dbReference>
<dbReference type="SUPFAM" id="SSF56112">
    <property type="entry name" value="Protein kinase-like (PK-like)"/>
    <property type="match status" value="1"/>
</dbReference>
<proteinExistence type="predicted"/>
<evidence type="ECO:0000256" key="3">
    <source>
        <dbReference type="ARBA" id="ARBA00022777"/>
    </source>
</evidence>
<dbReference type="OrthoDB" id="6418191at2759"/>
<dbReference type="SMART" id="SM00220">
    <property type="entry name" value="S_TKc"/>
    <property type="match status" value="1"/>
</dbReference>
<dbReference type="Proteomes" id="UP000728032">
    <property type="component" value="Unassembled WGS sequence"/>
</dbReference>
<dbReference type="Gene3D" id="3.40.50.1460">
    <property type="match status" value="1"/>
</dbReference>
<dbReference type="GO" id="GO:0004672">
    <property type="term" value="F:protein kinase activity"/>
    <property type="evidence" value="ECO:0007669"/>
    <property type="project" value="InterPro"/>
</dbReference>
<keyword evidence="4" id="KW-0067">ATP-binding</keyword>
<keyword evidence="3" id="KW-0418">Kinase</keyword>
<evidence type="ECO:0000313" key="6">
    <source>
        <dbReference type="EMBL" id="CAD7642865.1"/>
    </source>
</evidence>
<feature type="domain" description="Protein kinase" evidence="5">
    <location>
        <begin position="74"/>
        <end position="376"/>
    </location>
</feature>
<evidence type="ECO:0000256" key="2">
    <source>
        <dbReference type="ARBA" id="ARBA00022741"/>
    </source>
</evidence>
<accession>A0A7R9LJJ3</accession>
<dbReference type="SUPFAM" id="SSF52129">
    <property type="entry name" value="Caspase-like"/>
    <property type="match status" value="1"/>
</dbReference>
<dbReference type="PANTHER" id="PTHR11042">
    <property type="entry name" value="EUKARYOTIC TRANSLATION INITIATION FACTOR 2-ALPHA KINASE EIF2-ALPHA KINASE -RELATED"/>
    <property type="match status" value="1"/>
</dbReference>
<dbReference type="InterPro" id="IPR029030">
    <property type="entry name" value="Caspase-like_dom_sf"/>
</dbReference>
<dbReference type="Pfam" id="PF00069">
    <property type="entry name" value="Pkinase"/>
    <property type="match status" value="1"/>
</dbReference>
<evidence type="ECO:0000259" key="5">
    <source>
        <dbReference type="PROSITE" id="PS50011"/>
    </source>
</evidence>